<evidence type="ECO:0000313" key="3">
    <source>
        <dbReference type="Proteomes" id="UP000027936"/>
    </source>
</evidence>
<name>A0A072NXF7_SCHAZ</name>
<proteinExistence type="predicted"/>
<dbReference type="EMBL" id="JJRY01000010">
    <property type="protein sequence ID" value="KEF37920.1"/>
    <property type="molecule type" value="Genomic_DNA"/>
</dbReference>
<feature type="transmembrane region" description="Helical" evidence="1">
    <location>
        <begin position="6"/>
        <end position="36"/>
    </location>
</feature>
<dbReference type="Proteomes" id="UP000027936">
    <property type="component" value="Unassembled WGS sequence"/>
</dbReference>
<protein>
    <submittedName>
        <fullName evidence="2">Uncharacterized protein</fullName>
    </submittedName>
</protein>
<evidence type="ECO:0000313" key="2">
    <source>
        <dbReference type="EMBL" id="KEF37920.1"/>
    </source>
</evidence>
<organism evidence="2 3">
    <name type="scientific">Schinkia azotoformans MEV2011</name>
    <dbReference type="NCBI Taxonomy" id="1348973"/>
    <lineage>
        <taxon>Bacteria</taxon>
        <taxon>Bacillati</taxon>
        <taxon>Bacillota</taxon>
        <taxon>Bacilli</taxon>
        <taxon>Bacillales</taxon>
        <taxon>Bacillaceae</taxon>
        <taxon>Calidifontibacillus/Schinkia group</taxon>
        <taxon>Schinkia</taxon>
    </lineage>
</organism>
<dbReference type="GeneID" id="89468254"/>
<keyword evidence="1" id="KW-1133">Transmembrane helix</keyword>
<accession>A0A072NXF7</accession>
<sequence length="55" mass="6523">MRNWLYTFYFAVIGIIAFFTHEIVTFLMLGFVIIALHNINSTLKDILKNMNEKKQ</sequence>
<dbReference type="RefSeq" id="WP_202594793.1">
    <property type="nucleotide sequence ID" value="NZ_JJRY01000010.1"/>
</dbReference>
<keyword evidence="1" id="KW-0812">Transmembrane</keyword>
<keyword evidence="1" id="KW-0472">Membrane</keyword>
<dbReference type="PATRIC" id="fig|1348973.3.peg.2589"/>
<comment type="caution">
    <text evidence="2">The sequence shown here is derived from an EMBL/GenBank/DDBJ whole genome shotgun (WGS) entry which is preliminary data.</text>
</comment>
<gene>
    <name evidence="2" type="ORF">M670_02676</name>
</gene>
<evidence type="ECO:0000256" key="1">
    <source>
        <dbReference type="SAM" id="Phobius"/>
    </source>
</evidence>
<dbReference type="AlphaFoldDB" id="A0A072NXF7"/>
<reference evidence="2 3" key="1">
    <citation type="submission" date="2014-04" db="EMBL/GenBank/DDBJ databases">
        <title>Draft genome sequence of Bacillus azotoformans MEV2011, a (co-) denitrifying strain unable to grow in the presence of oxygen.</title>
        <authorList>
            <person name="Nielsen M."/>
            <person name="Schreiber L."/>
            <person name="Finster K."/>
            <person name="Schramm A."/>
        </authorList>
    </citation>
    <scope>NUCLEOTIDE SEQUENCE [LARGE SCALE GENOMIC DNA]</scope>
    <source>
        <strain evidence="2 3">MEV2011</strain>
    </source>
</reference>